<evidence type="ECO:0000256" key="4">
    <source>
        <dbReference type="ARBA" id="ARBA00022723"/>
    </source>
</evidence>
<sequence>MNAIVCLSALLTTRPSHWAVSPTCRFKWAHVGPTHLPHLRFVQIVLPELLEDVPFAVRERLYLRSLPFALCVKLYYSLDDMDGAADAINTLPPIVLSFWIQIYLRVRRESVEKLVILADSFSWEDLPLKDPVTENASMASWIRTIRKTATSVLVSAFSFHVIQSVGRMIFNEKRPLSLDGVYPYDTKKTPAYELTNTVQLVGSIGYVAVLYVFPSFYATLSVIVCTQLEKLRALLSNIKQKRDDGEELQTPEEKYAYMQRQLNECIRLHQEILRDYKRKSDRKPVTSEMLAEAQEKIASGMSKRKVAEHFGIDESTLRKRLKKGTGVSALGRFKCILNQEQEMELAQHCNLLSDMFYGLTLSSLRSLAFKYVQLNKINHPFNNETQMAGVDWAINFLKRNNLSLRLPQKTSVARIMGFNRVQCDLFFNNLTELQGKYKFSPTQSYNMDETGITTVPNKAPKIVTTKGKRAVGKVSSAERGQLVTAVCCMNAAGNYVPPALIFPRKREKEELMNGAPPGSVMFILDSGYINCELFVKWLRHFQNHVGATTNKPVLLILDNHTSHITLENRSISPSASCDDIGSHNEQQPPQPSTSGVSKASKTDVQERECSPCGSSENREGTQYSPSEIIPVPKVEFKRKRMGKGKKSTVLTSTPHKTALEMERNSKVSVANRKLTFKTDTKEKKEKSKKPESSEKTICPGCDMDYEDPPTEDWIKCDSCEEWWHEKCTSYEGGRFICDLC</sequence>
<keyword evidence="10" id="KW-0675">Receptor</keyword>
<dbReference type="Gene3D" id="3.30.40.10">
    <property type="entry name" value="Zinc/RING finger domain, C3HC4 (zinc finger)"/>
    <property type="match status" value="1"/>
</dbReference>
<dbReference type="InterPro" id="IPR011011">
    <property type="entry name" value="Znf_FYVE_PHD"/>
</dbReference>
<dbReference type="PANTHER" id="PTHR19303">
    <property type="entry name" value="TRANSPOSON"/>
    <property type="match status" value="1"/>
</dbReference>
<dbReference type="Pfam" id="PF02949">
    <property type="entry name" value="7tm_6"/>
    <property type="match status" value="1"/>
</dbReference>
<dbReference type="PANTHER" id="PTHR19303:SF71">
    <property type="entry name" value="ZINC FINGER PHD-TYPE DOMAIN-CONTAINING PROTEIN"/>
    <property type="match status" value="1"/>
</dbReference>
<evidence type="ECO:0000256" key="1">
    <source>
        <dbReference type="ARBA" id="ARBA00004141"/>
    </source>
</evidence>
<dbReference type="InterPro" id="IPR004117">
    <property type="entry name" value="7tm6_olfct_rcpt"/>
</dbReference>
<feature type="domain" description="DDE-1" evidence="13">
    <location>
        <begin position="482"/>
        <end position="569"/>
    </location>
</feature>
<dbReference type="Pfam" id="PF05225">
    <property type="entry name" value="HTH_psq"/>
    <property type="match status" value="1"/>
</dbReference>
<dbReference type="InterPro" id="IPR019786">
    <property type="entry name" value="Zinc_finger_PHD-type_CS"/>
</dbReference>
<comment type="caution">
    <text evidence="15">The sequence shown here is derived from an EMBL/GenBank/DDBJ whole genome shotgun (WGS) entry which is preliminary data.</text>
</comment>
<dbReference type="PROSITE" id="PS01359">
    <property type="entry name" value="ZF_PHD_1"/>
    <property type="match status" value="1"/>
</dbReference>
<reference evidence="15 16" key="1">
    <citation type="journal article" date="2022" name="Allergy">
        <title>Genome assembly and annotation of Periplaneta americana reveal a comprehensive cockroach allergen profile.</title>
        <authorList>
            <person name="Wang L."/>
            <person name="Xiong Q."/>
            <person name="Saelim N."/>
            <person name="Wang L."/>
            <person name="Nong W."/>
            <person name="Wan A.T."/>
            <person name="Shi M."/>
            <person name="Liu X."/>
            <person name="Cao Q."/>
            <person name="Hui J.H.L."/>
            <person name="Sookrung N."/>
            <person name="Leung T.F."/>
            <person name="Tungtrongchitr A."/>
            <person name="Tsui S.K.W."/>
        </authorList>
    </citation>
    <scope>NUCLEOTIDE SEQUENCE [LARGE SCALE GENOMIC DNA]</scope>
    <source>
        <strain evidence="15">PWHHKU_190912</strain>
    </source>
</reference>
<dbReference type="CDD" id="cd15517">
    <property type="entry name" value="PHD_TCF19_like"/>
    <property type="match status" value="1"/>
</dbReference>
<evidence type="ECO:0000256" key="8">
    <source>
        <dbReference type="ARBA" id="ARBA00022989"/>
    </source>
</evidence>
<evidence type="ECO:0000256" key="10">
    <source>
        <dbReference type="ARBA" id="ARBA00023170"/>
    </source>
</evidence>
<feature type="region of interest" description="Disordered" evidence="12">
    <location>
        <begin position="572"/>
        <end position="633"/>
    </location>
</feature>
<proteinExistence type="predicted"/>
<keyword evidence="8" id="KW-1133">Transmembrane helix</keyword>
<comment type="subcellular location">
    <subcellularLocation>
        <location evidence="1">Membrane</location>
        <topology evidence="1">Multi-pass membrane protein</topology>
    </subcellularLocation>
</comment>
<evidence type="ECO:0000313" key="15">
    <source>
        <dbReference type="EMBL" id="KAJ4437145.1"/>
    </source>
</evidence>
<evidence type="ECO:0000256" key="3">
    <source>
        <dbReference type="ARBA" id="ARBA00022692"/>
    </source>
</evidence>
<accession>A0ABQ8SUL1</accession>
<evidence type="ECO:0000259" key="13">
    <source>
        <dbReference type="Pfam" id="PF03184"/>
    </source>
</evidence>
<feature type="compositionally biased region" description="Basic and acidic residues" evidence="12">
    <location>
        <begin position="600"/>
        <end position="609"/>
    </location>
</feature>
<keyword evidence="2" id="KW-0716">Sensory transduction</keyword>
<feature type="region of interest" description="Disordered" evidence="12">
    <location>
        <begin position="674"/>
        <end position="695"/>
    </location>
</feature>
<evidence type="ECO:0000256" key="7">
    <source>
        <dbReference type="ARBA" id="ARBA00022833"/>
    </source>
</evidence>
<keyword evidence="6" id="KW-0863">Zinc-finger</keyword>
<dbReference type="InterPro" id="IPR004875">
    <property type="entry name" value="DDE_SF_endonuclease_dom"/>
</dbReference>
<evidence type="ECO:0000256" key="9">
    <source>
        <dbReference type="ARBA" id="ARBA00023136"/>
    </source>
</evidence>
<dbReference type="Pfam" id="PF03184">
    <property type="entry name" value="DDE_1"/>
    <property type="match status" value="1"/>
</dbReference>
<dbReference type="Gene3D" id="1.10.10.60">
    <property type="entry name" value="Homeodomain-like"/>
    <property type="match status" value="1"/>
</dbReference>
<dbReference type="InterPro" id="IPR013083">
    <property type="entry name" value="Znf_RING/FYVE/PHD"/>
</dbReference>
<keyword evidence="4" id="KW-0479">Metal-binding</keyword>
<name>A0ABQ8SUL1_PERAM</name>
<protein>
    <submittedName>
        <fullName evidence="15">Uncharacterized protein</fullName>
    </submittedName>
</protein>
<feature type="compositionally biased region" description="Polar residues" evidence="12">
    <location>
        <begin position="583"/>
        <end position="599"/>
    </location>
</feature>
<keyword evidence="7" id="KW-0862">Zinc</keyword>
<dbReference type="CDD" id="cd00569">
    <property type="entry name" value="HTH_Hin_like"/>
    <property type="match status" value="1"/>
</dbReference>
<keyword evidence="5" id="KW-0552">Olfaction</keyword>
<evidence type="ECO:0000256" key="2">
    <source>
        <dbReference type="ARBA" id="ARBA00022606"/>
    </source>
</evidence>
<keyword evidence="11" id="KW-0807">Transducer</keyword>
<dbReference type="EMBL" id="JAJSOF020000021">
    <property type="protein sequence ID" value="KAJ4437145.1"/>
    <property type="molecule type" value="Genomic_DNA"/>
</dbReference>
<organism evidence="15 16">
    <name type="scientific">Periplaneta americana</name>
    <name type="common">American cockroach</name>
    <name type="synonym">Blatta americana</name>
    <dbReference type="NCBI Taxonomy" id="6978"/>
    <lineage>
        <taxon>Eukaryota</taxon>
        <taxon>Metazoa</taxon>
        <taxon>Ecdysozoa</taxon>
        <taxon>Arthropoda</taxon>
        <taxon>Hexapoda</taxon>
        <taxon>Insecta</taxon>
        <taxon>Pterygota</taxon>
        <taxon>Neoptera</taxon>
        <taxon>Polyneoptera</taxon>
        <taxon>Dictyoptera</taxon>
        <taxon>Blattodea</taxon>
        <taxon>Blattoidea</taxon>
        <taxon>Blattidae</taxon>
        <taxon>Blattinae</taxon>
        <taxon>Periplaneta</taxon>
    </lineage>
</organism>
<keyword evidence="16" id="KW-1185">Reference proteome</keyword>
<feature type="compositionally biased region" description="Polar residues" evidence="12">
    <location>
        <begin position="612"/>
        <end position="625"/>
    </location>
</feature>
<evidence type="ECO:0000256" key="6">
    <source>
        <dbReference type="ARBA" id="ARBA00022771"/>
    </source>
</evidence>
<gene>
    <name evidence="15" type="ORF">ANN_17280</name>
</gene>
<keyword evidence="3" id="KW-0812">Transmembrane</keyword>
<evidence type="ECO:0000256" key="5">
    <source>
        <dbReference type="ARBA" id="ARBA00022725"/>
    </source>
</evidence>
<dbReference type="InterPro" id="IPR050863">
    <property type="entry name" value="CenT-Element_Derived"/>
</dbReference>
<evidence type="ECO:0000256" key="12">
    <source>
        <dbReference type="SAM" id="MobiDB-lite"/>
    </source>
</evidence>
<dbReference type="InterPro" id="IPR007889">
    <property type="entry name" value="HTH_Psq"/>
</dbReference>
<dbReference type="Proteomes" id="UP001148838">
    <property type="component" value="Unassembled WGS sequence"/>
</dbReference>
<feature type="domain" description="HTH psq-type" evidence="14">
    <location>
        <begin position="288"/>
        <end position="326"/>
    </location>
</feature>
<dbReference type="SUPFAM" id="SSF57903">
    <property type="entry name" value="FYVE/PHD zinc finger"/>
    <property type="match status" value="1"/>
</dbReference>
<evidence type="ECO:0000259" key="14">
    <source>
        <dbReference type="Pfam" id="PF05225"/>
    </source>
</evidence>
<feature type="compositionally biased region" description="Basic and acidic residues" evidence="12">
    <location>
        <begin position="676"/>
        <end position="694"/>
    </location>
</feature>
<keyword evidence="9" id="KW-0472">Membrane</keyword>
<evidence type="ECO:0000313" key="16">
    <source>
        <dbReference type="Proteomes" id="UP001148838"/>
    </source>
</evidence>
<evidence type="ECO:0000256" key="11">
    <source>
        <dbReference type="ARBA" id="ARBA00023224"/>
    </source>
</evidence>